<name>A0A0J9VIE3_FUSO4</name>
<gene>
    <name evidence="1" type="ORF">FOXG_20448</name>
</gene>
<reference evidence="1" key="1">
    <citation type="submission" date="2007-04" db="EMBL/GenBank/DDBJ databases">
        <authorList>
            <consortium name="The Broad Institute Genome Sequencing Platform"/>
            <person name="Birren B."/>
            <person name="Lander E."/>
            <person name="Galagan J."/>
            <person name="Nusbaum C."/>
            <person name="Devon K."/>
            <person name="Ma L.-J."/>
            <person name="Jaffe D."/>
            <person name="Butler J."/>
            <person name="Alvarez P."/>
            <person name="Gnerre S."/>
            <person name="Grabherr M."/>
            <person name="Kleber M."/>
            <person name="Mauceli E."/>
            <person name="Brockman W."/>
            <person name="MacCallum I.A."/>
            <person name="Young S."/>
            <person name="LaButti K."/>
            <person name="DeCaprio D."/>
            <person name="Crawford M."/>
            <person name="Koehrsen M."/>
            <person name="Engels R."/>
            <person name="Montgomery P."/>
            <person name="Pearson M."/>
            <person name="Howarth C."/>
            <person name="Larson L."/>
            <person name="White J."/>
            <person name="O'Leary S."/>
            <person name="Kodira C."/>
            <person name="Zeng Q."/>
            <person name="Yandava C."/>
            <person name="Alvarado L."/>
            <person name="Kistler C."/>
            <person name="Shim W.-B."/>
            <person name="Kang S."/>
            <person name="Woloshuk C."/>
        </authorList>
    </citation>
    <scope>NUCLEOTIDE SEQUENCE</scope>
    <source>
        <strain evidence="1">4287</strain>
    </source>
</reference>
<proteinExistence type="predicted"/>
<dbReference type="EMBL" id="DS231709">
    <property type="protein sequence ID" value="KNB11034.1"/>
    <property type="molecule type" value="Genomic_DNA"/>
</dbReference>
<protein>
    <submittedName>
        <fullName evidence="1">Uncharacterized protein</fullName>
    </submittedName>
</protein>
<accession>A0A0J9VIE3</accession>
<dbReference type="GeneID" id="28961154"/>
<dbReference type="VEuPathDB" id="FungiDB:FOXG_20448"/>
<dbReference type="RefSeq" id="XP_018249079.1">
    <property type="nucleotide sequence ID" value="XM_018400730.1"/>
</dbReference>
<organism evidence="1 2">
    <name type="scientific">Fusarium oxysporum f. sp. lycopersici (strain 4287 / CBS 123668 / FGSC 9935 / NRRL 34936)</name>
    <name type="common">Fusarium vascular wilt of tomato</name>
    <dbReference type="NCBI Taxonomy" id="426428"/>
    <lineage>
        <taxon>Eukaryota</taxon>
        <taxon>Fungi</taxon>
        <taxon>Dikarya</taxon>
        <taxon>Ascomycota</taxon>
        <taxon>Pezizomycotina</taxon>
        <taxon>Sordariomycetes</taxon>
        <taxon>Hypocreomycetidae</taxon>
        <taxon>Hypocreales</taxon>
        <taxon>Nectriaceae</taxon>
        <taxon>Fusarium</taxon>
        <taxon>Fusarium oxysporum species complex</taxon>
    </lineage>
</organism>
<dbReference type="Proteomes" id="UP000009097">
    <property type="component" value="Unassembled WGS sequence"/>
</dbReference>
<evidence type="ECO:0000313" key="1">
    <source>
        <dbReference type="EMBL" id="KNB11034.1"/>
    </source>
</evidence>
<reference evidence="1" key="2">
    <citation type="journal article" date="2010" name="Nature">
        <title>Comparative genomics reveals mobile pathogenicity chromosomes in Fusarium.</title>
        <authorList>
            <person name="Ma L.J."/>
            <person name="van der Does H.C."/>
            <person name="Borkovich K.A."/>
            <person name="Coleman J.J."/>
            <person name="Daboussi M.J."/>
            <person name="Di Pietro A."/>
            <person name="Dufresne M."/>
            <person name="Freitag M."/>
            <person name="Grabherr M."/>
            <person name="Henrissat B."/>
            <person name="Houterman P.M."/>
            <person name="Kang S."/>
            <person name="Shim W.B."/>
            <person name="Woloshuk C."/>
            <person name="Xie X."/>
            <person name="Xu J.R."/>
            <person name="Antoniw J."/>
            <person name="Baker S.E."/>
            <person name="Bluhm B.H."/>
            <person name="Breakspear A."/>
            <person name="Brown D.W."/>
            <person name="Butchko R.A."/>
            <person name="Chapman S."/>
            <person name="Coulson R."/>
            <person name="Coutinho P.M."/>
            <person name="Danchin E.G."/>
            <person name="Diener A."/>
            <person name="Gale L.R."/>
            <person name="Gardiner D.M."/>
            <person name="Goff S."/>
            <person name="Hammond-Kosack K.E."/>
            <person name="Hilburn K."/>
            <person name="Hua-Van A."/>
            <person name="Jonkers W."/>
            <person name="Kazan K."/>
            <person name="Kodira C.D."/>
            <person name="Koehrsen M."/>
            <person name="Kumar L."/>
            <person name="Lee Y.H."/>
            <person name="Li L."/>
            <person name="Manners J.M."/>
            <person name="Miranda-Saavedra D."/>
            <person name="Mukherjee M."/>
            <person name="Park G."/>
            <person name="Park J."/>
            <person name="Park S.Y."/>
            <person name="Proctor R.H."/>
            <person name="Regev A."/>
            <person name="Ruiz-Roldan M.C."/>
            <person name="Sain D."/>
            <person name="Sakthikumar S."/>
            <person name="Sykes S."/>
            <person name="Schwartz D.C."/>
            <person name="Turgeon B.G."/>
            <person name="Wapinski I."/>
            <person name="Yoder O."/>
            <person name="Young S."/>
            <person name="Zeng Q."/>
            <person name="Zhou S."/>
            <person name="Galagan J."/>
            <person name="Cuomo C.A."/>
            <person name="Kistler H.C."/>
            <person name="Rep M."/>
        </authorList>
    </citation>
    <scope>NUCLEOTIDE SEQUENCE [LARGE SCALE GENOMIC DNA]</scope>
    <source>
        <strain evidence="1">4287</strain>
    </source>
</reference>
<dbReference type="KEGG" id="fox:FOXG_20448"/>
<sequence>MRGHRRVDIVSVALGPAQERSRVLLIIMMGFAKHQRNEAKTC</sequence>
<dbReference type="AlphaFoldDB" id="A0A0J9VIE3"/>
<evidence type="ECO:0000313" key="2">
    <source>
        <dbReference type="Proteomes" id="UP000009097"/>
    </source>
</evidence>